<evidence type="ECO:0000313" key="3">
    <source>
        <dbReference type="Proteomes" id="UP000266841"/>
    </source>
</evidence>
<keyword evidence="3" id="KW-1185">Reference proteome</keyword>
<organism evidence="2 3">
    <name type="scientific">Thalassiosira oceanica</name>
    <name type="common">Marine diatom</name>
    <dbReference type="NCBI Taxonomy" id="159749"/>
    <lineage>
        <taxon>Eukaryota</taxon>
        <taxon>Sar</taxon>
        <taxon>Stramenopiles</taxon>
        <taxon>Ochrophyta</taxon>
        <taxon>Bacillariophyta</taxon>
        <taxon>Coscinodiscophyceae</taxon>
        <taxon>Thalassiosirophycidae</taxon>
        <taxon>Thalassiosirales</taxon>
        <taxon>Thalassiosiraceae</taxon>
        <taxon>Thalassiosira</taxon>
    </lineage>
</organism>
<dbReference type="AlphaFoldDB" id="K0S8D1"/>
<dbReference type="EMBL" id="AGNL01018903">
    <property type="protein sequence ID" value="EJK62413.1"/>
    <property type="molecule type" value="Genomic_DNA"/>
</dbReference>
<comment type="caution">
    <text evidence="2">The sequence shown here is derived from an EMBL/GenBank/DDBJ whole genome shotgun (WGS) entry which is preliminary data.</text>
</comment>
<name>K0S8D1_THAOC</name>
<feature type="compositionally biased region" description="Polar residues" evidence="1">
    <location>
        <begin position="149"/>
        <end position="158"/>
    </location>
</feature>
<evidence type="ECO:0000256" key="1">
    <source>
        <dbReference type="SAM" id="MobiDB-lite"/>
    </source>
</evidence>
<dbReference type="OrthoDB" id="437922at2759"/>
<gene>
    <name evidence="2" type="ORF">THAOC_16981</name>
</gene>
<reference evidence="2 3" key="1">
    <citation type="journal article" date="2012" name="Genome Biol.">
        <title>Genome and low-iron response of an oceanic diatom adapted to chronic iron limitation.</title>
        <authorList>
            <person name="Lommer M."/>
            <person name="Specht M."/>
            <person name="Roy A.S."/>
            <person name="Kraemer L."/>
            <person name="Andreson R."/>
            <person name="Gutowska M.A."/>
            <person name="Wolf J."/>
            <person name="Bergner S.V."/>
            <person name="Schilhabel M.B."/>
            <person name="Klostermeier U.C."/>
            <person name="Beiko R.G."/>
            <person name="Rosenstiel P."/>
            <person name="Hippler M."/>
            <person name="Laroche J."/>
        </authorList>
    </citation>
    <scope>NUCLEOTIDE SEQUENCE [LARGE SCALE GENOMIC DNA]</scope>
    <source>
        <strain evidence="2 3">CCMP1005</strain>
    </source>
</reference>
<protein>
    <submittedName>
        <fullName evidence="2">Uncharacterized protein</fullName>
    </submittedName>
</protein>
<sequence>MNYRSDRDSKLEIYLNKICIASRHFKVTKLAGQVDSAGQRPLSASIEGQSSFKIGWQERVTLHYLVVPIQSNTDQVSFSNLTFLSEMSVPEMHASNGDKKVVEFMCREKAHESFISALHSHRIEKERLRAEQEQKGQPRHVAQIRRAKTSLSEQDLSDDQVSTPFKHLTVHPTSLSSLCPSDTASSINIICCWTAIVGGDGQDNITPGQHHLRDLIVRPRTNESRKGCPLVLTAKYDSRLFHDFKSGPVEKDLIVTIRNRLSDSDVEFEFSVNPRPDFDFIGATSFHWSLSGGDEISVPMKVKFYSAGVYNIQSVRLAIPQAGGTVPFLFPFQWDVVVEDIAAQ</sequence>
<proteinExistence type="predicted"/>
<dbReference type="Proteomes" id="UP000266841">
    <property type="component" value="Unassembled WGS sequence"/>
</dbReference>
<evidence type="ECO:0000313" key="2">
    <source>
        <dbReference type="EMBL" id="EJK62413.1"/>
    </source>
</evidence>
<accession>K0S8D1</accession>
<feature type="region of interest" description="Disordered" evidence="1">
    <location>
        <begin position="128"/>
        <end position="158"/>
    </location>
</feature>